<dbReference type="AlphaFoldDB" id="A0A941GW71"/>
<protein>
    <submittedName>
        <fullName evidence="3">Uncharacterized protein</fullName>
    </submittedName>
</protein>
<keyword evidence="2" id="KW-1133">Transmembrane helix</keyword>
<keyword evidence="2" id="KW-0812">Transmembrane</keyword>
<sequence>MYSQQLSGQRVIVQTNTGMFQFPAMEFKYVREQPGIFTTIALAILLVVLIGYSKFRIDKTAKKLEFEQFKNKELKKKLKLALATIKKMETNPDLVHSREFNLDYLRLRMDEERFHYAIVKQIEVKVSQFISVALRPSTAAESTVGIANTRSRKIHEIVDVTYEIESQVGKWEKRVLFRVEIQLTKLPTQSTSTTVKEIMECIENFLCPSESHKNWQPAIQGKLVNISWDQKAKPTPLLVLEQLKEGVNVSYRTNNWRSSSKKQSVFK</sequence>
<proteinExistence type="predicted"/>
<evidence type="ECO:0000313" key="3">
    <source>
        <dbReference type="EMBL" id="MBR8828603.1"/>
    </source>
</evidence>
<keyword evidence="2" id="KW-0472">Membrane</keyword>
<feature type="coiled-coil region" evidence="1">
    <location>
        <begin position="57"/>
        <end position="91"/>
    </location>
</feature>
<evidence type="ECO:0000256" key="1">
    <source>
        <dbReference type="SAM" id="Coils"/>
    </source>
</evidence>
<dbReference type="Proteomes" id="UP000767446">
    <property type="component" value="Unassembled WGS sequence"/>
</dbReference>
<name>A0A941GW71_9CHRO</name>
<gene>
    <name evidence="3" type="ORF">DSM107014_12010</name>
</gene>
<organism evidence="3 4">
    <name type="scientific">Gomphosphaeria aponina SAG 52.96 = DSM 107014</name>
    <dbReference type="NCBI Taxonomy" id="1521640"/>
    <lineage>
        <taxon>Bacteria</taxon>
        <taxon>Bacillati</taxon>
        <taxon>Cyanobacteriota</taxon>
        <taxon>Cyanophyceae</taxon>
        <taxon>Oscillatoriophycideae</taxon>
        <taxon>Chroococcales</taxon>
        <taxon>Gomphosphaeriaceae</taxon>
        <taxon>Gomphosphaeria</taxon>
    </lineage>
</organism>
<comment type="caution">
    <text evidence="3">The sequence shown here is derived from an EMBL/GenBank/DDBJ whole genome shotgun (WGS) entry which is preliminary data.</text>
</comment>
<dbReference type="EMBL" id="JADQBC010000078">
    <property type="protein sequence ID" value="MBR8828603.1"/>
    <property type="molecule type" value="Genomic_DNA"/>
</dbReference>
<accession>A0A941GW71</accession>
<feature type="transmembrane region" description="Helical" evidence="2">
    <location>
        <begin position="35"/>
        <end position="53"/>
    </location>
</feature>
<reference evidence="3" key="1">
    <citation type="submission" date="2021-02" db="EMBL/GenBank/DDBJ databases">
        <title>Metagenome analyses of Stigonema ocellatum DSM 106950, Chlorogloea purpurea SAG 13.99 and Gomphosphaeria aponina DSM 107014.</title>
        <authorList>
            <person name="Marter P."/>
            <person name="Huang S."/>
        </authorList>
    </citation>
    <scope>NUCLEOTIDE SEQUENCE</scope>
    <source>
        <strain evidence="3">JP213</strain>
    </source>
</reference>
<keyword evidence="1" id="KW-0175">Coiled coil</keyword>
<evidence type="ECO:0000313" key="4">
    <source>
        <dbReference type="Proteomes" id="UP000767446"/>
    </source>
</evidence>
<evidence type="ECO:0000256" key="2">
    <source>
        <dbReference type="SAM" id="Phobius"/>
    </source>
</evidence>